<evidence type="ECO:0000256" key="4">
    <source>
        <dbReference type="ARBA" id="ARBA00022692"/>
    </source>
</evidence>
<evidence type="ECO:0000256" key="7">
    <source>
        <dbReference type="SAM" id="MobiDB-lite"/>
    </source>
</evidence>
<dbReference type="SUPFAM" id="SSF49464">
    <property type="entry name" value="Carboxypeptidase regulatory domain-like"/>
    <property type="match status" value="1"/>
</dbReference>
<protein>
    <submittedName>
        <fullName evidence="9">TonB-dependent receptor</fullName>
    </submittedName>
</protein>
<keyword evidence="4" id="KW-0812">Transmembrane</keyword>
<feature type="compositionally biased region" description="Polar residues" evidence="7">
    <location>
        <begin position="179"/>
        <end position="203"/>
    </location>
</feature>
<dbReference type="InterPro" id="IPR036942">
    <property type="entry name" value="Beta-barrel_TonB_sf"/>
</dbReference>
<keyword evidence="3" id="KW-1134">Transmembrane beta strand</keyword>
<dbReference type="EMBL" id="CP060394">
    <property type="protein sequence ID" value="QNI34912.1"/>
    <property type="molecule type" value="Genomic_DNA"/>
</dbReference>
<dbReference type="PANTHER" id="PTHR30069">
    <property type="entry name" value="TONB-DEPENDENT OUTER MEMBRANE RECEPTOR"/>
    <property type="match status" value="1"/>
</dbReference>
<dbReference type="Gene3D" id="2.60.40.1120">
    <property type="entry name" value="Carboxypeptidase-like, regulatory domain"/>
    <property type="match status" value="1"/>
</dbReference>
<evidence type="ECO:0000256" key="6">
    <source>
        <dbReference type="ARBA" id="ARBA00023237"/>
    </source>
</evidence>
<dbReference type="GO" id="GO:0009279">
    <property type="term" value="C:cell outer membrane"/>
    <property type="evidence" value="ECO:0007669"/>
    <property type="project" value="UniProtKB-SubCell"/>
</dbReference>
<feature type="region of interest" description="Disordered" evidence="7">
    <location>
        <begin position="158"/>
        <end position="203"/>
    </location>
</feature>
<evidence type="ECO:0000256" key="1">
    <source>
        <dbReference type="ARBA" id="ARBA00004571"/>
    </source>
</evidence>
<name>A0A7G8BQU2_9BACT</name>
<keyword evidence="6" id="KW-0998">Cell outer membrane</keyword>
<dbReference type="GO" id="GO:0015344">
    <property type="term" value="F:siderophore uptake transmembrane transporter activity"/>
    <property type="evidence" value="ECO:0007669"/>
    <property type="project" value="TreeGrafter"/>
</dbReference>
<evidence type="ECO:0000256" key="5">
    <source>
        <dbReference type="ARBA" id="ARBA00023136"/>
    </source>
</evidence>
<evidence type="ECO:0000313" key="10">
    <source>
        <dbReference type="Proteomes" id="UP000515312"/>
    </source>
</evidence>
<accession>A0A7G8BQU2</accession>
<keyword evidence="2" id="KW-0813">Transport</keyword>
<proteinExistence type="predicted"/>
<dbReference type="InterPro" id="IPR039426">
    <property type="entry name" value="TonB-dep_rcpt-like"/>
</dbReference>
<feature type="compositionally biased region" description="Polar residues" evidence="7">
    <location>
        <begin position="158"/>
        <end position="167"/>
    </location>
</feature>
<keyword evidence="5" id="KW-0472">Membrane</keyword>
<evidence type="ECO:0000313" key="9">
    <source>
        <dbReference type="EMBL" id="QNI34912.1"/>
    </source>
</evidence>
<dbReference type="Proteomes" id="UP000515312">
    <property type="component" value="Chromosome"/>
</dbReference>
<dbReference type="InterPro" id="IPR057601">
    <property type="entry name" value="Oar-like_b-barrel"/>
</dbReference>
<keyword evidence="10" id="KW-1185">Reference proteome</keyword>
<dbReference type="PANTHER" id="PTHR30069:SF46">
    <property type="entry name" value="OAR PROTEIN"/>
    <property type="match status" value="1"/>
</dbReference>
<gene>
    <name evidence="9" type="ORF">H7849_10450</name>
</gene>
<dbReference type="GO" id="GO:0044718">
    <property type="term" value="P:siderophore transmembrane transport"/>
    <property type="evidence" value="ECO:0007669"/>
    <property type="project" value="TreeGrafter"/>
</dbReference>
<evidence type="ECO:0000256" key="2">
    <source>
        <dbReference type="ARBA" id="ARBA00022448"/>
    </source>
</evidence>
<dbReference type="Pfam" id="PF13620">
    <property type="entry name" value="CarboxypepD_reg"/>
    <property type="match status" value="1"/>
</dbReference>
<organism evidence="9 10">
    <name type="scientific">Alloacidobacterium dinghuense</name>
    <dbReference type="NCBI Taxonomy" id="2763107"/>
    <lineage>
        <taxon>Bacteria</taxon>
        <taxon>Pseudomonadati</taxon>
        <taxon>Acidobacteriota</taxon>
        <taxon>Terriglobia</taxon>
        <taxon>Terriglobales</taxon>
        <taxon>Acidobacteriaceae</taxon>
        <taxon>Alloacidobacterium</taxon>
    </lineage>
</organism>
<sequence>MLLGCLGIHQLAWGQQITAAITGTVSDAAGAVISGATVTVTDMDRGTVYVTKTNDSGIFNFVQVPIGTYEVKVEASGFETTIQSHITLVLNQTARLQFKMNVGAVTNTVQVTSEAPQLQSDTTQVSTLINSRAVTDIPLATRNYVELTLLAPGSVHPDNSSFNTGDNVNGGARPYINGNREQSNNFILDGMDNNQTSENNLGFTPSPDAIQEFNLITNNAPAEFGNFQGGIVNASIKSGTNHFHGDVWEFFRNDVLNANQWENKFLGPGNELKRGALRWNMFGGTIGGPVLRDKLFFFADYQGQRFDHPASSNFITVFTNAERNGDFSQLLPGTQLKDPISGQPYPNNQIPLSQQNIVAKNLFASSFYPQPINGDPINNAINTTSSALNADQGDVKVDWNVAEKDRFSGRYSQGYQNDPSTNSLLILGNGSSRFPVHNVVGTWTHTFTPSILNEARFGTSWITILTGSSFDTKIGNLGTTLGIANTNTVGPGLLALGFGGGTPTSINSGTILTNIGNSVVDQDFADTVIQFDDGLVINHGKHVFKTGFQMWRYRINTFYTGNSGSYGSILFGGAFSGDPGADFFLGYPSATGIGVSTGGVWHQFSWTFAGYGQDDWRITPNLTLNLGLRYEAHTPWVELNNHQDNLDLVTGQIQYAGQDGNSRALYNSVYGQNAFQPRVGFAWSPGALHGKAVVRGAYTISTYLEGTGTNLRLPRNPPFTPSEVNATYNSPTYTTQQGPGGASPTDPFAGAIMYVWDKTVQPAQDQQWNFTVQDAVTPSTTVQAGYVGQHGTHLMVPTPYAQKQLINGEPAPGTYFQGNPALIADLSTVSGTASTGYMHYDALQAVLQQRLSNGLEGQVAYTWSHCLTNNSGYYGTWGNATQATPAMPYYQNLYDPAADYSSCYYNSKHILSAYATYELPFGRGKKFGSDMPRALNAVVGGWQASTILSFHSGFPLAIYNATDSSDTGSRGARPNCGQQQVFGRQKSFSSGGAFQGFQWMSPDGFSEPSDGTVVNGVATPHSFGNCPAQGPVNGPGFANTDLGLSKNIHFTESKYLQFRTDFLNAFNNVQLGHPGNTYQCSFGQQCSSGTFGLINTSQPARNIQFALKFYY</sequence>
<keyword evidence="9" id="KW-0675">Receptor</keyword>
<comment type="subcellular location">
    <subcellularLocation>
        <location evidence="1">Cell outer membrane</location>
        <topology evidence="1">Multi-pass membrane protein</topology>
    </subcellularLocation>
</comment>
<dbReference type="Gene3D" id="2.40.170.20">
    <property type="entry name" value="TonB-dependent receptor, beta-barrel domain"/>
    <property type="match status" value="1"/>
</dbReference>
<dbReference type="SUPFAM" id="SSF56935">
    <property type="entry name" value="Porins"/>
    <property type="match status" value="1"/>
</dbReference>
<evidence type="ECO:0000259" key="8">
    <source>
        <dbReference type="Pfam" id="PF25183"/>
    </source>
</evidence>
<feature type="domain" description="TonB-dependent transporter Oar-like beta-barrel" evidence="8">
    <location>
        <begin position="236"/>
        <end position="1104"/>
    </location>
</feature>
<dbReference type="KEGG" id="adin:H7849_10450"/>
<reference evidence="9 10" key="1">
    <citation type="submission" date="2020-08" db="EMBL/GenBank/DDBJ databases">
        <title>Edaphobacter telluris sp. nov. and Acidobacterium dinghuensis sp. nov., two acidobacteria isolated from forest soil.</title>
        <authorList>
            <person name="Fu J."/>
            <person name="Qiu L."/>
        </authorList>
    </citation>
    <scope>NUCLEOTIDE SEQUENCE [LARGE SCALE GENOMIC DNA]</scope>
    <source>
        <strain evidence="9">4Y35</strain>
    </source>
</reference>
<dbReference type="InterPro" id="IPR008969">
    <property type="entry name" value="CarboxyPept-like_regulatory"/>
</dbReference>
<dbReference type="Pfam" id="PF25183">
    <property type="entry name" value="OMP_b-brl_4"/>
    <property type="match status" value="1"/>
</dbReference>
<dbReference type="AlphaFoldDB" id="A0A7G8BQU2"/>
<evidence type="ECO:0000256" key="3">
    <source>
        <dbReference type="ARBA" id="ARBA00022452"/>
    </source>
</evidence>